<dbReference type="EMBL" id="JAUSZI010000002">
    <property type="protein sequence ID" value="MDQ1029763.1"/>
    <property type="molecule type" value="Genomic_DNA"/>
</dbReference>
<dbReference type="SUPFAM" id="SSF55874">
    <property type="entry name" value="ATPase domain of HSP90 chaperone/DNA topoisomerase II/histidine kinase"/>
    <property type="match status" value="1"/>
</dbReference>
<evidence type="ECO:0000256" key="2">
    <source>
        <dbReference type="ARBA" id="ARBA00022777"/>
    </source>
</evidence>
<organism evidence="6 7">
    <name type="scientific">Streptomyces umbrinus</name>
    <dbReference type="NCBI Taxonomy" id="67370"/>
    <lineage>
        <taxon>Bacteria</taxon>
        <taxon>Bacillati</taxon>
        <taxon>Actinomycetota</taxon>
        <taxon>Actinomycetes</taxon>
        <taxon>Kitasatosporales</taxon>
        <taxon>Streptomycetaceae</taxon>
        <taxon>Streptomyces</taxon>
        <taxon>Streptomyces phaeochromogenes group</taxon>
    </lineage>
</organism>
<dbReference type="Gene3D" id="3.30.565.10">
    <property type="entry name" value="Histidine kinase-like ATPase, C-terminal domain"/>
    <property type="match status" value="1"/>
</dbReference>
<feature type="transmembrane region" description="Helical" evidence="4">
    <location>
        <begin position="148"/>
        <end position="169"/>
    </location>
</feature>
<keyword evidence="4" id="KW-0812">Transmembrane</keyword>
<dbReference type="InterPro" id="IPR036890">
    <property type="entry name" value="HATPase_C_sf"/>
</dbReference>
<keyword evidence="2 6" id="KW-0418">Kinase</keyword>
<evidence type="ECO:0000256" key="3">
    <source>
        <dbReference type="ARBA" id="ARBA00023012"/>
    </source>
</evidence>
<dbReference type="InterPro" id="IPR050482">
    <property type="entry name" value="Sensor_HK_TwoCompSys"/>
</dbReference>
<reference evidence="6 7" key="1">
    <citation type="submission" date="2023-07" db="EMBL/GenBank/DDBJ databases">
        <title>Comparative genomics of wheat-associated soil bacteria to identify genetic determinants of phenazine resistance.</title>
        <authorList>
            <person name="Mouncey N."/>
        </authorList>
    </citation>
    <scope>NUCLEOTIDE SEQUENCE [LARGE SCALE GENOMIC DNA]</scope>
    <source>
        <strain evidence="6 7">V2I4</strain>
    </source>
</reference>
<keyword evidence="4" id="KW-0472">Membrane</keyword>
<name>A0ABU0T1S7_9ACTN</name>
<dbReference type="PANTHER" id="PTHR24421">
    <property type="entry name" value="NITRATE/NITRITE SENSOR PROTEIN NARX-RELATED"/>
    <property type="match status" value="1"/>
</dbReference>
<dbReference type="Pfam" id="PF07730">
    <property type="entry name" value="HisKA_3"/>
    <property type="match status" value="1"/>
</dbReference>
<dbReference type="GO" id="GO:0004673">
    <property type="term" value="F:protein histidine kinase activity"/>
    <property type="evidence" value="ECO:0007669"/>
    <property type="project" value="UniProtKB-EC"/>
</dbReference>
<dbReference type="PANTHER" id="PTHR24421:SF63">
    <property type="entry name" value="SENSOR HISTIDINE KINASE DESK"/>
    <property type="match status" value="1"/>
</dbReference>
<comment type="caution">
    <text evidence="6">The sequence shown here is derived from an EMBL/GenBank/DDBJ whole genome shotgun (WGS) entry which is preliminary data.</text>
</comment>
<evidence type="ECO:0000313" key="6">
    <source>
        <dbReference type="EMBL" id="MDQ1029763.1"/>
    </source>
</evidence>
<protein>
    <submittedName>
        <fullName evidence="6">Two-component system sensor histidine kinase DesK</fullName>
        <ecNumber evidence="6">2.7.13.3</ecNumber>
    </submittedName>
</protein>
<proteinExistence type="predicted"/>
<feature type="transmembrane region" description="Helical" evidence="4">
    <location>
        <begin position="114"/>
        <end position="136"/>
    </location>
</feature>
<dbReference type="Gene3D" id="1.20.5.1930">
    <property type="match status" value="1"/>
</dbReference>
<feature type="transmembrane region" description="Helical" evidence="4">
    <location>
        <begin position="75"/>
        <end position="94"/>
    </location>
</feature>
<keyword evidence="4" id="KW-1133">Transmembrane helix</keyword>
<evidence type="ECO:0000313" key="7">
    <source>
        <dbReference type="Proteomes" id="UP001230328"/>
    </source>
</evidence>
<keyword evidence="1 6" id="KW-0808">Transferase</keyword>
<feature type="domain" description="Signal transduction histidine kinase subgroup 3 dimerisation and phosphoacceptor" evidence="5">
    <location>
        <begin position="216"/>
        <end position="280"/>
    </location>
</feature>
<keyword evidence="3" id="KW-0902">Two-component regulatory system</keyword>
<accession>A0ABU0T1S7</accession>
<dbReference type="EC" id="2.7.13.3" evidence="6"/>
<dbReference type="CDD" id="cd16917">
    <property type="entry name" value="HATPase_UhpB-NarQ-NarX-like"/>
    <property type="match status" value="1"/>
</dbReference>
<feature type="transmembrane region" description="Helical" evidence="4">
    <location>
        <begin position="47"/>
        <end position="68"/>
    </location>
</feature>
<evidence type="ECO:0000256" key="1">
    <source>
        <dbReference type="ARBA" id="ARBA00022679"/>
    </source>
</evidence>
<feature type="transmembrane region" description="Helical" evidence="4">
    <location>
        <begin position="175"/>
        <end position="195"/>
    </location>
</feature>
<sequence length="424" mass="45738">MYAQGESYVVYAENRLHDYDHHYDYEFDSDGRESGIGAELGATGLRLALFITCAVQLGYALMAILNLLKWHHESLSLVGAVLILIAFFGLQLFHCNPYAVHLRAKVGPWTLVPQAALAYAPFPMFGVLWGGFGGFLSGAVLVVLRGSVLAWVLFVLNAAAVFGLALASFALVPSVYLTLATVVIGLMVYGLTRLSDIVVEQYRLRHRTAWAAVSGERLRVARDLHDLLGYSLSAITLKSELTLRKVGVDDDRARQELVETLNIARQALADVRAVARGCRNMSVTAELRSVSGVLNAADVETSIEGEPGDLDPGTGSVLAIVLREAVTNLLRHSAARHCRIEFGEADGQLWLAISNDGVEDGVPHTGAGRRSGGLGNLADRLGAVGGGLTVTTEWGWFHLRAVLPARPAAPRPRPGRQPTHHHAC</sequence>
<dbReference type="InterPro" id="IPR011712">
    <property type="entry name" value="Sig_transdc_His_kin_sub3_dim/P"/>
</dbReference>
<keyword evidence="7" id="KW-1185">Reference proteome</keyword>
<evidence type="ECO:0000259" key="5">
    <source>
        <dbReference type="Pfam" id="PF07730"/>
    </source>
</evidence>
<evidence type="ECO:0000256" key="4">
    <source>
        <dbReference type="SAM" id="Phobius"/>
    </source>
</evidence>
<gene>
    <name evidence="6" type="ORF">QF035_007345</name>
</gene>
<dbReference type="Proteomes" id="UP001230328">
    <property type="component" value="Unassembled WGS sequence"/>
</dbReference>